<evidence type="ECO:0008006" key="3">
    <source>
        <dbReference type="Google" id="ProtNLM"/>
    </source>
</evidence>
<evidence type="ECO:0000313" key="1">
    <source>
        <dbReference type="EMBL" id="KAF4962632.1"/>
    </source>
</evidence>
<reference evidence="1" key="1">
    <citation type="journal article" date="2020" name="BMC Genomics">
        <title>Correction to: Identification and distribution of gene clusters required for synthesis of sphingolipid metabolism inhibitors in diverse species of the filamentous fungus Fusarium.</title>
        <authorList>
            <person name="Kim H.S."/>
            <person name="Lohmar J.M."/>
            <person name="Busman M."/>
            <person name="Brown D.W."/>
            <person name="Naumann T.A."/>
            <person name="Divon H.H."/>
            <person name="Lysoe E."/>
            <person name="Uhlig S."/>
            <person name="Proctor R.H."/>
        </authorList>
    </citation>
    <scope>NUCLEOTIDE SEQUENCE</scope>
    <source>
        <strain evidence="1">NRRL 20472</strain>
    </source>
</reference>
<dbReference type="Proteomes" id="UP000622797">
    <property type="component" value="Unassembled WGS sequence"/>
</dbReference>
<accession>A0A8H4TRE0</accession>
<sequence length="433" mass="48737">MDESHLTLHERTLAVLASKLNTAIHIFRSLVKARVVKERNADNTIIFVPKSLKYACKKQKLDEAIHELETWQRMSDPSWFLLRRMHDNGMGNAMTESPAVSRITESTSSASIQKDLNLAIQSQPRLSLPAKDLLNMDISSVPFSTLQIANSVRSDRVITYILDEIDLPDPECYQMTEKNVRDLARRLQHNEPQTFGLLSCKGFVANQASPDLESLLMVFRTPSGLDNPQSLRERLLNTGKPKSLSERLLVAQALAKSIGYVHAFGFVHKNIRPETILRFETQGRGDSAIFLVGFAKFRQEDGRTRRRGDDAVERNLLGVCLLEVGLWQSFVDYDSQAENAALSPVVGISPGASQKQAARFLLTSAKRKFVCLARNELRESMGTQYSEIVETCLTCLDPDSIFGDPRDFEDEYGIRVGVRYIEKILHRLGGLRV</sequence>
<gene>
    <name evidence="1" type="ORF">FSARC_9302</name>
</gene>
<name>A0A8H4TRE0_9HYPO</name>
<dbReference type="OrthoDB" id="1911848at2759"/>
<dbReference type="AlphaFoldDB" id="A0A8H4TRE0"/>
<keyword evidence="2" id="KW-1185">Reference proteome</keyword>
<dbReference type="SUPFAM" id="SSF56112">
    <property type="entry name" value="Protein kinase-like (PK-like)"/>
    <property type="match status" value="1"/>
</dbReference>
<proteinExistence type="predicted"/>
<dbReference type="PANTHER" id="PTHR37542:SF1">
    <property type="entry name" value="PRION-INHIBITION AND PROPAGATION HELO DOMAIN-CONTAINING PROTEIN"/>
    <property type="match status" value="1"/>
</dbReference>
<dbReference type="InterPro" id="IPR011009">
    <property type="entry name" value="Kinase-like_dom_sf"/>
</dbReference>
<organism evidence="1 2">
    <name type="scientific">Fusarium sarcochroum</name>
    <dbReference type="NCBI Taxonomy" id="1208366"/>
    <lineage>
        <taxon>Eukaryota</taxon>
        <taxon>Fungi</taxon>
        <taxon>Dikarya</taxon>
        <taxon>Ascomycota</taxon>
        <taxon>Pezizomycotina</taxon>
        <taxon>Sordariomycetes</taxon>
        <taxon>Hypocreomycetidae</taxon>
        <taxon>Hypocreales</taxon>
        <taxon>Nectriaceae</taxon>
        <taxon>Fusarium</taxon>
        <taxon>Fusarium lateritium species complex</taxon>
    </lineage>
</organism>
<comment type="caution">
    <text evidence="1">The sequence shown here is derived from an EMBL/GenBank/DDBJ whole genome shotgun (WGS) entry which is preliminary data.</text>
</comment>
<reference evidence="1" key="2">
    <citation type="submission" date="2020-05" db="EMBL/GenBank/DDBJ databases">
        <authorList>
            <person name="Kim H.-S."/>
            <person name="Proctor R.H."/>
            <person name="Brown D.W."/>
        </authorList>
    </citation>
    <scope>NUCLEOTIDE SEQUENCE</scope>
    <source>
        <strain evidence="1">NRRL 20472</strain>
    </source>
</reference>
<dbReference type="PANTHER" id="PTHR37542">
    <property type="entry name" value="HELO DOMAIN-CONTAINING PROTEIN-RELATED"/>
    <property type="match status" value="1"/>
</dbReference>
<dbReference type="EMBL" id="JABEXW010000532">
    <property type="protein sequence ID" value="KAF4962632.1"/>
    <property type="molecule type" value="Genomic_DNA"/>
</dbReference>
<protein>
    <recommendedName>
        <fullName evidence="3">Protein kinase domain-containing protein</fullName>
    </recommendedName>
</protein>
<evidence type="ECO:0000313" key="2">
    <source>
        <dbReference type="Proteomes" id="UP000622797"/>
    </source>
</evidence>